<dbReference type="AlphaFoldDB" id="A0AAD1Y3L4"/>
<dbReference type="Proteomes" id="UP001295684">
    <property type="component" value="Unassembled WGS sequence"/>
</dbReference>
<comment type="caution">
    <text evidence="1">The sequence shown here is derived from an EMBL/GenBank/DDBJ whole genome shotgun (WGS) entry which is preliminary data.</text>
</comment>
<name>A0AAD1Y3L4_EUPCR</name>
<sequence>MSESKDDVSVMPFDDLQKVIDDKTQFDSYIESTQDFISREDYSKIFKDDFIKIVEKLLSEFGLKPTWAQYSSLWGTYETEIGSSEEDMEDPKTLIKYLKDVVQEYIWLSAE</sequence>
<organism evidence="1 2">
    <name type="scientific">Euplotes crassus</name>
    <dbReference type="NCBI Taxonomy" id="5936"/>
    <lineage>
        <taxon>Eukaryota</taxon>
        <taxon>Sar</taxon>
        <taxon>Alveolata</taxon>
        <taxon>Ciliophora</taxon>
        <taxon>Intramacronucleata</taxon>
        <taxon>Spirotrichea</taxon>
        <taxon>Hypotrichia</taxon>
        <taxon>Euplotida</taxon>
        <taxon>Euplotidae</taxon>
        <taxon>Moneuplotes</taxon>
    </lineage>
</organism>
<dbReference type="EMBL" id="CAMPGE010024454">
    <property type="protein sequence ID" value="CAI2382292.1"/>
    <property type="molecule type" value="Genomic_DNA"/>
</dbReference>
<accession>A0AAD1Y3L4</accession>
<evidence type="ECO:0000313" key="1">
    <source>
        <dbReference type="EMBL" id="CAI2382292.1"/>
    </source>
</evidence>
<evidence type="ECO:0000313" key="2">
    <source>
        <dbReference type="Proteomes" id="UP001295684"/>
    </source>
</evidence>
<protein>
    <submittedName>
        <fullName evidence="1">Uncharacterized protein</fullName>
    </submittedName>
</protein>
<reference evidence="1" key="1">
    <citation type="submission" date="2023-07" db="EMBL/GenBank/DDBJ databases">
        <authorList>
            <consortium name="AG Swart"/>
            <person name="Singh M."/>
            <person name="Singh A."/>
            <person name="Seah K."/>
            <person name="Emmerich C."/>
        </authorList>
    </citation>
    <scope>NUCLEOTIDE SEQUENCE</scope>
    <source>
        <strain evidence="1">DP1</strain>
    </source>
</reference>
<keyword evidence="2" id="KW-1185">Reference proteome</keyword>
<gene>
    <name evidence="1" type="ORF">ECRASSUSDP1_LOCUS23762</name>
</gene>
<proteinExistence type="predicted"/>